<dbReference type="Pfam" id="PF09668">
    <property type="entry name" value="Asp_protease"/>
    <property type="match status" value="1"/>
</dbReference>
<accession>A0A4Q1BI95</accession>
<keyword evidence="4" id="KW-1185">Reference proteome</keyword>
<dbReference type="AlphaFoldDB" id="A0A4Q1BI95"/>
<feature type="compositionally biased region" description="Low complexity" evidence="1">
    <location>
        <begin position="357"/>
        <end position="379"/>
    </location>
</feature>
<dbReference type="PROSITE" id="PS50030">
    <property type="entry name" value="UBA"/>
    <property type="match status" value="1"/>
</dbReference>
<dbReference type="InterPro" id="IPR015940">
    <property type="entry name" value="UBA"/>
</dbReference>
<dbReference type="SMART" id="SM00165">
    <property type="entry name" value="UBA"/>
    <property type="match status" value="1"/>
</dbReference>
<reference evidence="3 4" key="1">
    <citation type="submission" date="2016-06" db="EMBL/GenBank/DDBJ databases">
        <title>Evolution of pathogenesis and genome organization in the Tremellales.</title>
        <authorList>
            <person name="Cuomo C."/>
            <person name="Litvintseva A."/>
            <person name="Heitman J."/>
            <person name="Chen Y."/>
            <person name="Sun S."/>
            <person name="Springer D."/>
            <person name="Dromer F."/>
            <person name="Young S."/>
            <person name="Zeng Q."/>
            <person name="Chapman S."/>
            <person name="Gujja S."/>
            <person name="Saif S."/>
            <person name="Birren B."/>
        </authorList>
    </citation>
    <scope>NUCLEOTIDE SEQUENCE [LARGE SCALE GENOMIC DNA]</scope>
    <source>
        <strain evidence="3 4">ATCC 28783</strain>
    </source>
</reference>
<dbReference type="PANTHER" id="PTHR15397:SF3">
    <property type="entry name" value="DNA DAMAGE INDUCIBLE 1 HOMOLOG 2"/>
    <property type="match status" value="1"/>
</dbReference>
<dbReference type="EMBL" id="SDIL01000070">
    <property type="protein sequence ID" value="RXK37373.1"/>
    <property type="molecule type" value="Genomic_DNA"/>
</dbReference>
<dbReference type="Proteomes" id="UP000289152">
    <property type="component" value="Unassembled WGS sequence"/>
</dbReference>
<evidence type="ECO:0000313" key="4">
    <source>
        <dbReference type="Proteomes" id="UP000289152"/>
    </source>
</evidence>
<evidence type="ECO:0000259" key="2">
    <source>
        <dbReference type="PROSITE" id="PS50030"/>
    </source>
</evidence>
<sequence>MRLSIIGPETVYELEVDPSIQVQDLHGLAEAESGLPSSSFTLITDTGIPLTIPARSIESYGLTGSLATIFLTPLDPAESSSGPSSRLSDSASDLERMRLQALGNPQMMAQLRSQDPELARAIEAGLPDFIEAFSRQQRRNTEAQREKERQVELLNADPYDIEAQKKIEEAIRMDQVMANMEHAMEYSPEAFGNVTMLYINLEVNGHPIKAFVDSGAQSTIISAECAEACGIMRLLDRRFSGVAQGVGTAQILGRIHSAQIKLGDMFLPCSFSVLDGKAVDLLFGLDMLKRHQCCIDLSTNSLRIRGTDIPFLPEHELPDKARRQREAEVASEVGDAATRGLNPGLASPAQETRQFPGAGAALGSSSGTSRPSASGASGSAPGGGARARDIETLVGLGAPRDQAVQLLEAAGGDVDVAASMLFG</sequence>
<organism evidence="3 4">
    <name type="scientific">Tremella mesenterica</name>
    <name type="common">Jelly fungus</name>
    <dbReference type="NCBI Taxonomy" id="5217"/>
    <lineage>
        <taxon>Eukaryota</taxon>
        <taxon>Fungi</taxon>
        <taxon>Dikarya</taxon>
        <taxon>Basidiomycota</taxon>
        <taxon>Agaricomycotina</taxon>
        <taxon>Tremellomycetes</taxon>
        <taxon>Tremellales</taxon>
        <taxon>Tremellaceae</taxon>
        <taxon>Tremella</taxon>
    </lineage>
</organism>
<dbReference type="GO" id="GO:0006508">
    <property type="term" value="P:proteolysis"/>
    <property type="evidence" value="ECO:0007669"/>
    <property type="project" value="InterPro"/>
</dbReference>
<protein>
    <submittedName>
        <fullName evidence="3">DNA damage-inducible protein 1</fullName>
    </submittedName>
</protein>
<feature type="region of interest" description="Disordered" evidence="1">
    <location>
        <begin position="313"/>
        <end position="386"/>
    </location>
</feature>
<dbReference type="CDD" id="cd14310">
    <property type="entry name" value="UBA_cnDdi1_like"/>
    <property type="match status" value="1"/>
</dbReference>
<comment type="caution">
    <text evidence="3">The sequence shown here is derived from an EMBL/GenBank/DDBJ whole genome shotgun (WGS) entry which is preliminary data.</text>
</comment>
<dbReference type="InterPro" id="IPR021109">
    <property type="entry name" value="Peptidase_aspartic_dom_sf"/>
</dbReference>
<evidence type="ECO:0000256" key="1">
    <source>
        <dbReference type="SAM" id="MobiDB-lite"/>
    </source>
</evidence>
<dbReference type="SUPFAM" id="SSF50630">
    <property type="entry name" value="Acid proteases"/>
    <property type="match status" value="1"/>
</dbReference>
<dbReference type="Gene3D" id="1.10.8.10">
    <property type="entry name" value="DNA helicase RuvA subunit, C-terminal domain"/>
    <property type="match status" value="1"/>
</dbReference>
<dbReference type="STRING" id="5217.A0A4Q1BI95"/>
<dbReference type="InParanoid" id="A0A4Q1BI95"/>
<dbReference type="CDD" id="cd05479">
    <property type="entry name" value="RP_DDI"/>
    <property type="match status" value="1"/>
</dbReference>
<dbReference type="PANTHER" id="PTHR15397">
    <property type="entry name" value="SODIUM-GLUCOSE COTRANSPORTER REGULATORY PROTEIN -RELATED"/>
    <property type="match status" value="1"/>
</dbReference>
<dbReference type="OrthoDB" id="1047367at2759"/>
<name>A0A4Q1BI95_TREME</name>
<dbReference type="SUPFAM" id="SSF46934">
    <property type="entry name" value="UBA-like"/>
    <property type="match status" value="1"/>
</dbReference>
<dbReference type="GO" id="GO:0004190">
    <property type="term" value="F:aspartic-type endopeptidase activity"/>
    <property type="evidence" value="ECO:0007669"/>
    <property type="project" value="InterPro"/>
</dbReference>
<feature type="compositionally biased region" description="Basic and acidic residues" evidence="1">
    <location>
        <begin position="313"/>
        <end position="328"/>
    </location>
</feature>
<dbReference type="FunCoup" id="A0A4Q1BI95">
    <property type="interactions" value="129"/>
</dbReference>
<gene>
    <name evidence="3" type="ORF">M231_05360</name>
</gene>
<dbReference type="InterPro" id="IPR009060">
    <property type="entry name" value="UBA-like_sf"/>
</dbReference>
<dbReference type="InterPro" id="IPR019103">
    <property type="entry name" value="Peptidase_aspartic_DDI1-type"/>
</dbReference>
<feature type="domain" description="UBA" evidence="2">
    <location>
        <begin position="384"/>
        <end position="423"/>
    </location>
</feature>
<dbReference type="Gene3D" id="2.40.70.10">
    <property type="entry name" value="Acid Proteases"/>
    <property type="match status" value="1"/>
</dbReference>
<evidence type="ECO:0000313" key="3">
    <source>
        <dbReference type="EMBL" id="RXK37373.1"/>
    </source>
</evidence>
<proteinExistence type="predicted"/>